<dbReference type="InterPro" id="IPR045089">
    <property type="entry name" value="PGGT1B-like"/>
</dbReference>
<gene>
    <name evidence="11" type="ORF">M501DRAFT_901100</name>
</gene>
<comment type="subunit">
    <text evidence="9">Heterodimer of an alpha and a beta subunit.</text>
</comment>
<comment type="similarity">
    <text evidence="1 9">Belongs to the protein prenyltransferase subunit beta family.</text>
</comment>
<dbReference type="GO" id="GO:0005965">
    <property type="term" value="C:protein farnesyltransferase complex"/>
    <property type="evidence" value="ECO:0007669"/>
    <property type="project" value="UniProtKB-UniRule"/>
</dbReference>
<dbReference type="EC" id="2.5.1.58" evidence="2 9"/>
<keyword evidence="5 9" id="KW-0808">Transferase</keyword>
<feature type="domain" description="Prenyltransferase alpha-alpha toroid" evidence="10">
    <location>
        <begin position="52"/>
        <end position="427"/>
    </location>
</feature>
<evidence type="ECO:0000256" key="9">
    <source>
        <dbReference type="RuleBase" id="RU365056"/>
    </source>
</evidence>
<dbReference type="GO" id="GO:0004660">
    <property type="term" value="F:protein farnesyltransferase activity"/>
    <property type="evidence" value="ECO:0007669"/>
    <property type="project" value="UniProtKB-UniRule"/>
</dbReference>
<evidence type="ECO:0000256" key="8">
    <source>
        <dbReference type="ARBA" id="ARBA00022833"/>
    </source>
</evidence>
<comment type="cofactor">
    <cofactor evidence="9">
        <name>Zn(2+)</name>
        <dbReference type="ChEBI" id="CHEBI:29105"/>
    </cofactor>
    <text evidence="9">Binds 1 zinc ion per subunit.</text>
</comment>
<comment type="caution">
    <text evidence="11">The sequence shown here is derived from an EMBL/GenBank/DDBJ whole genome shotgun (WGS) entry which is preliminary data.</text>
</comment>
<keyword evidence="4 9" id="KW-0637">Prenyltransferase</keyword>
<evidence type="ECO:0000256" key="7">
    <source>
        <dbReference type="ARBA" id="ARBA00022737"/>
    </source>
</evidence>
<evidence type="ECO:0000313" key="12">
    <source>
        <dbReference type="Proteomes" id="UP000799429"/>
    </source>
</evidence>
<evidence type="ECO:0000256" key="5">
    <source>
        <dbReference type="ARBA" id="ARBA00022679"/>
    </source>
</evidence>
<feature type="non-terminal residue" evidence="11">
    <location>
        <position position="1"/>
    </location>
</feature>
<accession>A0A9P4SHC6</accession>
<keyword evidence="12" id="KW-1185">Reference proteome</keyword>
<dbReference type="CDD" id="cd02893">
    <property type="entry name" value="FTase"/>
    <property type="match status" value="1"/>
</dbReference>
<dbReference type="EMBL" id="MU006090">
    <property type="protein sequence ID" value="KAF2841837.1"/>
    <property type="molecule type" value="Genomic_DNA"/>
</dbReference>
<dbReference type="InterPro" id="IPR008930">
    <property type="entry name" value="Terpenoid_cyclase/PrenylTrfase"/>
</dbReference>
<evidence type="ECO:0000259" key="10">
    <source>
        <dbReference type="Pfam" id="PF00432"/>
    </source>
</evidence>
<dbReference type="AlphaFoldDB" id="A0A9P4SHC6"/>
<evidence type="ECO:0000256" key="4">
    <source>
        <dbReference type="ARBA" id="ARBA00022602"/>
    </source>
</evidence>
<evidence type="ECO:0000313" key="11">
    <source>
        <dbReference type="EMBL" id="KAF2841837.1"/>
    </source>
</evidence>
<name>A0A9P4SHC6_9PEZI</name>
<dbReference type="InterPro" id="IPR026872">
    <property type="entry name" value="FTB"/>
</dbReference>
<comment type="catalytic activity">
    <reaction evidence="9">
        <text>L-cysteinyl-[protein] + (2E,6E)-farnesyl diphosphate = S-(2E,6E)-farnesyl-L-cysteinyl-[protein] + diphosphate</text>
        <dbReference type="Rhea" id="RHEA:13345"/>
        <dbReference type="Rhea" id="RHEA-COMP:10131"/>
        <dbReference type="Rhea" id="RHEA-COMP:11535"/>
        <dbReference type="ChEBI" id="CHEBI:29950"/>
        <dbReference type="ChEBI" id="CHEBI:33019"/>
        <dbReference type="ChEBI" id="CHEBI:86019"/>
        <dbReference type="ChEBI" id="CHEBI:175763"/>
    </reaction>
</comment>
<dbReference type="PANTHER" id="PTHR11774:SF6">
    <property type="entry name" value="PROTEIN FARNESYLTRANSFERASE SUBUNIT BETA"/>
    <property type="match status" value="1"/>
</dbReference>
<keyword evidence="7" id="KW-0677">Repeat</keyword>
<dbReference type="FunFam" id="1.50.10.20:FF:000014">
    <property type="entry name" value="Protein farnesyltransferase subunit beta"/>
    <property type="match status" value="1"/>
</dbReference>
<feature type="non-terminal residue" evidence="11">
    <location>
        <position position="440"/>
    </location>
</feature>
<dbReference type="GO" id="GO:0097354">
    <property type="term" value="P:prenylation"/>
    <property type="evidence" value="ECO:0007669"/>
    <property type="project" value="UniProtKB-UniRule"/>
</dbReference>
<evidence type="ECO:0000256" key="1">
    <source>
        <dbReference type="ARBA" id="ARBA00010497"/>
    </source>
</evidence>
<dbReference type="PANTHER" id="PTHR11774">
    <property type="entry name" value="GERANYLGERANYL TRANSFERASE TYPE BETA SUBUNIT"/>
    <property type="match status" value="1"/>
</dbReference>
<comment type="function">
    <text evidence="9">Catalyzes the transfer of a farnesyl moiety from farnesyl diphosphate to a cysteine at the fourth position from the C-terminus of several proteins. The beta subunit is responsible for peptide-binding.</text>
</comment>
<evidence type="ECO:0000256" key="6">
    <source>
        <dbReference type="ARBA" id="ARBA00022723"/>
    </source>
</evidence>
<evidence type="ECO:0000256" key="3">
    <source>
        <dbReference type="ARBA" id="ARBA00015798"/>
    </source>
</evidence>
<keyword evidence="8 9" id="KW-0862">Zinc</keyword>
<dbReference type="InterPro" id="IPR001330">
    <property type="entry name" value="Prenyltrans"/>
</dbReference>
<organism evidence="11 12">
    <name type="scientific">Patellaria atrata CBS 101060</name>
    <dbReference type="NCBI Taxonomy" id="1346257"/>
    <lineage>
        <taxon>Eukaryota</taxon>
        <taxon>Fungi</taxon>
        <taxon>Dikarya</taxon>
        <taxon>Ascomycota</taxon>
        <taxon>Pezizomycotina</taxon>
        <taxon>Dothideomycetes</taxon>
        <taxon>Dothideomycetes incertae sedis</taxon>
        <taxon>Patellariales</taxon>
        <taxon>Patellariaceae</taxon>
        <taxon>Patellaria</taxon>
    </lineage>
</organism>
<keyword evidence="6 9" id="KW-0479">Metal-binding</keyword>
<sequence length="440" mass="48511">IPRLFTELPPISDSLVTDSSRIQDETLRAVLPWLTLRGNQITDFNSFGIPALQRRYHASFLNSALEDYPSKFTLMDASRPWFMYWALAGLSFLGEDIDEYRDRTIYTLDACQNLSGGYGGGHGHYAHLATTYATVLALCMVGGRDAYDSIDRKAMWHWIGSMKQRDGGFTMCTGGEQDVRGAYCAMTIIALLNLPLDLPPGAPAKVQGHETFLTGLGNWISRCQSYEGGIGASPGNEAHGAYAFCGLACLCIIGPPHETIPKYLDIPSLLSWMSSRQQAPEGGFTGRTNKLVDGCYSHWVGGTWTLLEAALAGSSGVTDPIIAGAIEKGLWSREGLTRWILCAAQNKKGGLRDKPGKPPDAYHSNYNLAGLSAAQHHYTYDQSFETALEGALEAPFKWVIGRQEPEGEEKVWDRRDEVEDVHPVFVVPWGAAELMRRYFE</sequence>
<dbReference type="Pfam" id="PF00432">
    <property type="entry name" value="Prenyltrans"/>
    <property type="match status" value="1"/>
</dbReference>
<reference evidence="11" key="1">
    <citation type="journal article" date="2020" name="Stud. Mycol.">
        <title>101 Dothideomycetes genomes: a test case for predicting lifestyles and emergence of pathogens.</title>
        <authorList>
            <person name="Haridas S."/>
            <person name="Albert R."/>
            <person name="Binder M."/>
            <person name="Bloem J."/>
            <person name="Labutti K."/>
            <person name="Salamov A."/>
            <person name="Andreopoulos B."/>
            <person name="Baker S."/>
            <person name="Barry K."/>
            <person name="Bills G."/>
            <person name="Bluhm B."/>
            <person name="Cannon C."/>
            <person name="Castanera R."/>
            <person name="Culley D."/>
            <person name="Daum C."/>
            <person name="Ezra D."/>
            <person name="Gonzalez J."/>
            <person name="Henrissat B."/>
            <person name="Kuo A."/>
            <person name="Liang C."/>
            <person name="Lipzen A."/>
            <person name="Lutzoni F."/>
            <person name="Magnuson J."/>
            <person name="Mondo S."/>
            <person name="Nolan M."/>
            <person name="Ohm R."/>
            <person name="Pangilinan J."/>
            <person name="Park H.-J."/>
            <person name="Ramirez L."/>
            <person name="Alfaro M."/>
            <person name="Sun H."/>
            <person name="Tritt A."/>
            <person name="Yoshinaga Y."/>
            <person name="Zwiers L.-H."/>
            <person name="Turgeon B."/>
            <person name="Goodwin S."/>
            <person name="Spatafora J."/>
            <person name="Crous P."/>
            <person name="Grigoriev I."/>
        </authorList>
    </citation>
    <scope>NUCLEOTIDE SEQUENCE</scope>
    <source>
        <strain evidence="11">CBS 101060</strain>
    </source>
</reference>
<evidence type="ECO:0000256" key="2">
    <source>
        <dbReference type="ARBA" id="ARBA00012702"/>
    </source>
</evidence>
<dbReference type="SUPFAM" id="SSF48239">
    <property type="entry name" value="Terpenoid cyclases/Protein prenyltransferases"/>
    <property type="match status" value="1"/>
</dbReference>
<dbReference type="OrthoDB" id="10261146at2759"/>
<proteinExistence type="inferred from homology"/>
<protein>
    <recommendedName>
        <fullName evidence="3 9">Protein farnesyltransferase subunit beta</fullName>
        <shortName evidence="9">FTase-beta</shortName>
        <ecNumber evidence="2 9">2.5.1.58</ecNumber>
    </recommendedName>
</protein>
<dbReference type="GO" id="GO:0008270">
    <property type="term" value="F:zinc ion binding"/>
    <property type="evidence" value="ECO:0007669"/>
    <property type="project" value="UniProtKB-UniRule"/>
</dbReference>
<dbReference type="Proteomes" id="UP000799429">
    <property type="component" value="Unassembled WGS sequence"/>
</dbReference>
<dbReference type="Gene3D" id="1.50.10.20">
    <property type="match status" value="1"/>
</dbReference>